<sequence>MTNFTDNSVPGKHFKMVGERGIFHFCQPTNTTSEPQAHLTRVKNNVGQAGAIESYFEHGVIV</sequence>
<gene>
    <name evidence="1" type="ORF">I7I51_06737</name>
</gene>
<reference evidence="1" key="1">
    <citation type="submission" date="2021-01" db="EMBL/GenBank/DDBJ databases">
        <title>Chromosome-level genome assembly of a human fungal pathogen reveals clustering of transcriptionally co-regulated genes.</title>
        <authorList>
            <person name="Voorhies M."/>
            <person name="Cohen S."/>
            <person name="Shea T.P."/>
            <person name="Petrus S."/>
            <person name="Munoz J.F."/>
            <person name="Poplawski S."/>
            <person name="Goldman W.E."/>
            <person name="Michael T."/>
            <person name="Cuomo C.A."/>
            <person name="Sil A."/>
            <person name="Beyhan S."/>
        </authorList>
    </citation>
    <scope>NUCLEOTIDE SEQUENCE</scope>
    <source>
        <strain evidence="1">WU24</strain>
    </source>
</reference>
<dbReference type="AlphaFoldDB" id="A0A8A1MHD4"/>
<protein>
    <submittedName>
        <fullName evidence="1">Phosphatase</fullName>
    </submittedName>
</protein>
<organism evidence="1 2">
    <name type="scientific">Ajellomyces capsulatus</name>
    <name type="common">Darling's disease fungus</name>
    <name type="synonym">Histoplasma capsulatum</name>
    <dbReference type="NCBI Taxonomy" id="5037"/>
    <lineage>
        <taxon>Eukaryota</taxon>
        <taxon>Fungi</taxon>
        <taxon>Dikarya</taxon>
        <taxon>Ascomycota</taxon>
        <taxon>Pezizomycotina</taxon>
        <taxon>Eurotiomycetes</taxon>
        <taxon>Eurotiomycetidae</taxon>
        <taxon>Onygenales</taxon>
        <taxon>Ajellomycetaceae</taxon>
        <taxon>Histoplasma</taxon>
    </lineage>
</organism>
<name>A0A8A1MHD4_AJECA</name>
<dbReference type="VEuPathDB" id="FungiDB:I7I51_06737"/>
<proteinExistence type="predicted"/>
<dbReference type="Proteomes" id="UP000663671">
    <property type="component" value="Chromosome 3"/>
</dbReference>
<evidence type="ECO:0000313" key="1">
    <source>
        <dbReference type="EMBL" id="QSS65886.1"/>
    </source>
</evidence>
<evidence type="ECO:0000313" key="2">
    <source>
        <dbReference type="Proteomes" id="UP000663671"/>
    </source>
</evidence>
<accession>A0A8A1MHD4</accession>
<dbReference type="EMBL" id="CP069115">
    <property type="protein sequence ID" value="QSS65886.1"/>
    <property type="molecule type" value="Genomic_DNA"/>
</dbReference>